<protein>
    <submittedName>
        <fullName evidence="1">Uncharacterized protein</fullName>
    </submittedName>
</protein>
<name>A0AAD7H0K3_MYCRO</name>
<dbReference type="AlphaFoldDB" id="A0AAD7H0K3"/>
<evidence type="ECO:0000313" key="1">
    <source>
        <dbReference type="EMBL" id="KAJ7709555.1"/>
    </source>
</evidence>
<dbReference type="EMBL" id="JARKIE010000002">
    <property type="protein sequence ID" value="KAJ7709555.1"/>
    <property type="molecule type" value="Genomic_DNA"/>
</dbReference>
<organism evidence="1 2">
    <name type="scientific">Mycena rosella</name>
    <name type="common">Pink bonnet</name>
    <name type="synonym">Agaricus rosellus</name>
    <dbReference type="NCBI Taxonomy" id="1033263"/>
    <lineage>
        <taxon>Eukaryota</taxon>
        <taxon>Fungi</taxon>
        <taxon>Dikarya</taxon>
        <taxon>Basidiomycota</taxon>
        <taxon>Agaricomycotina</taxon>
        <taxon>Agaricomycetes</taxon>
        <taxon>Agaricomycetidae</taxon>
        <taxon>Agaricales</taxon>
        <taxon>Marasmiineae</taxon>
        <taxon>Mycenaceae</taxon>
        <taxon>Mycena</taxon>
    </lineage>
</organism>
<sequence>MPWQDLFNVEVGVPSWVTAKIEEMSPNDLEWAAYTGGCRWKLAVYQVLEAEAGVLPSGIMTEWRQYLTDSRSHLEAVCQALGLVPAAGLAAKEMLPVVLRVISKGPHHSVLDKVANGKAADEWLRRLLWPALVMAKEQNRPRLESLVGNTGVHLPPKLAMTIKILHRIVEAGEEALRKSKRPDNPYSFPDAPASNGALGPAILPIQRSPSPPAKRLRLSFTHTPPAAGPTPPLFGAFTPTCLCPSPRTPPAAGPSRLPLGLLPHTVLCFSPRTPPTAGPSRMPLASLSPTRPPQLLINYAHILGDIATPRAEEIKPATGRMCGMCPRAKEIGTEVKTITTRYADVATAVSSPVYDTSCYCTTARFA</sequence>
<reference evidence="1" key="1">
    <citation type="submission" date="2023-03" db="EMBL/GenBank/DDBJ databases">
        <title>Massive genome expansion in bonnet fungi (Mycena s.s.) driven by repeated elements and novel gene families across ecological guilds.</title>
        <authorList>
            <consortium name="Lawrence Berkeley National Laboratory"/>
            <person name="Harder C.B."/>
            <person name="Miyauchi S."/>
            <person name="Viragh M."/>
            <person name="Kuo A."/>
            <person name="Thoen E."/>
            <person name="Andreopoulos B."/>
            <person name="Lu D."/>
            <person name="Skrede I."/>
            <person name="Drula E."/>
            <person name="Henrissat B."/>
            <person name="Morin E."/>
            <person name="Kohler A."/>
            <person name="Barry K."/>
            <person name="LaButti K."/>
            <person name="Morin E."/>
            <person name="Salamov A."/>
            <person name="Lipzen A."/>
            <person name="Mereny Z."/>
            <person name="Hegedus B."/>
            <person name="Baldrian P."/>
            <person name="Stursova M."/>
            <person name="Weitz H."/>
            <person name="Taylor A."/>
            <person name="Grigoriev I.V."/>
            <person name="Nagy L.G."/>
            <person name="Martin F."/>
            <person name="Kauserud H."/>
        </authorList>
    </citation>
    <scope>NUCLEOTIDE SEQUENCE</scope>
    <source>
        <strain evidence="1">CBHHK067</strain>
    </source>
</reference>
<evidence type="ECO:0000313" key="2">
    <source>
        <dbReference type="Proteomes" id="UP001221757"/>
    </source>
</evidence>
<keyword evidence="2" id="KW-1185">Reference proteome</keyword>
<proteinExistence type="predicted"/>
<dbReference type="Proteomes" id="UP001221757">
    <property type="component" value="Unassembled WGS sequence"/>
</dbReference>
<comment type="caution">
    <text evidence="1">The sequence shown here is derived from an EMBL/GenBank/DDBJ whole genome shotgun (WGS) entry which is preliminary data.</text>
</comment>
<gene>
    <name evidence="1" type="ORF">B0H17DRAFT_1190757</name>
</gene>
<accession>A0AAD7H0K3</accession>